<feature type="binding site" evidence="9">
    <location>
        <position position="316"/>
    </location>
    <ligand>
        <name>Mg(2+)</name>
        <dbReference type="ChEBI" id="CHEBI:18420"/>
        <label>2</label>
    </ligand>
</feature>
<dbReference type="InterPro" id="IPR005093">
    <property type="entry name" value="RNArep_beta"/>
</dbReference>
<dbReference type="PROSITE" id="PS50522">
    <property type="entry name" value="RDRP_PHAGE"/>
    <property type="match status" value="1"/>
</dbReference>
<dbReference type="InterPro" id="IPR007096">
    <property type="entry name" value="RNA-dir_Rpol_cat_phage"/>
</dbReference>
<dbReference type="EMBL" id="BK014120">
    <property type="protein sequence ID" value="DAD52494.1"/>
    <property type="molecule type" value="Genomic_RNA"/>
</dbReference>
<dbReference type="Pfam" id="PF03431">
    <property type="entry name" value="RNA_replicase_B"/>
    <property type="match status" value="1"/>
</dbReference>
<proteinExistence type="predicted"/>
<keyword evidence="13" id="KW-1185">Reference proteome</keyword>
<dbReference type="RefSeq" id="YP_010771177.1">
    <property type="nucleotide sequence ID" value="NC_074510.1"/>
</dbReference>
<evidence type="ECO:0000313" key="13">
    <source>
        <dbReference type="Proteomes" id="UP000680223"/>
    </source>
</evidence>
<keyword evidence="6" id="KW-0693">Viral RNA replication</keyword>
<dbReference type="GO" id="GO:0046872">
    <property type="term" value="F:metal ion binding"/>
    <property type="evidence" value="ECO:0007669"/>
    <property type="project" value="UniProtKB-KW"/>
</dbReference>
<protein>
    <recommendedName>
        <fullName evidence="1">RNA-directed RNA polymerase</fullName>
        <ecNumber evidence="1">2.7.7.48</ecNumber>
    </recommendedName>
    <alternativeName>
        <fullName evidence="7">RNA replicase beta chain</fullName>
    </alternativeName>
</protein>
<evidence type="ECO:0000256" key="10">
    <source>
        <dbReference type="SAM" id="MobiDB-lite"/>
    </source>
</evidence>
<feature type="domain" description="RdRp catalytic" evidence="11">
    <location>
        <begin position="301"/>
        <end position="444"/>
    </location>
</feature>
<evidence type="ECO:0000256" key="4">
    <source>
        <dbReference type="ARBA" id="ARBA00022695"/>
    </source>
</evidence>
<organism evidence="12 13">
    <name type="scientific">ssRNA phage SRR5467091_12</name>
    <dbReference type="NCBI Taxonomy" id="2786462"/>
    <lineage>
        <taxon>Viruses</taxon>
        <taxon>Riboviria</taxon>
        <taxon>Orthornavirae</taxon>
        <taxon>Lenarviricota</taxon>
        <taxon>Leviviricetes</taxon>
        <taxon>Timlovirales</taxon>
        <taxon>Steitzviridae</taxon>
        <taxon>Tuskovirus</taxon>
        <taxon>Tuskovirus caenadaptatum</taxon>
    </lineage>
</organism>
<evidence type="ECO:0000256" key="3">
    <source>
        <dbReference type="ARBA" id="ARBA00022679"/>
    </source>
</evidence>
<name>A0A8S5L435_9VIRU</name>
<evidence type="ECO:0000256" key="6">
    <source>
        <dbReference type="ARBA" id="ARBA00022953"/>
    </source>
</evidence>
<keyword evidence="4" id="KW-0548">Nucleotidyltransferase</keyword>
<keyword evidence="9" id="KW-0479">Metal-binding</keyword>
<keyword evidence="3" id="KW-0808">Transferase</keyword>
<feature type="region of interest" description="Disordered" evidence="10">
    <location>
        <begin position="590"/>
        <end position="611"/>
    </location>
</feature>
<evidence type="ECO:0000259" key="11">
    <source>
        <dbReference type="PROSITE" id="PS50522"/>
    </source>
</evidence>
<keyword evidence="2 12" id="KW-0696">RNA-directed RNA polymerase</keyword>
<evidence type="ECO:0000256" key="2">
    <source>
        <dbReference type="ARBA" id="ARBA00022484"/>
    </source>
</evidence>
<accession>A0A8S5L435</accession>
<dbReference type="GO" id="GO:0003968">
    <property type="term" value="F:RNA-directed RNA polymerase activity"/>
    <property type="evidence" value="ECO:0007669"/>
    <property type="project" value="UniProtKB-KW"/>
</dbReference>
<comment type="catalytic activity">
    <reaction evidence="8">
        <text>RNA(n) + a ribonucleoside 5'-triphosphate = RNA(n+1) + diphosphate</text>
        <dbReference type="Rhea" id="RHEA:21248"/>
        <dbReference type="Rhea" id="RHEA-COMP:14527"/>
        <dbReference type="Rhea" id="RHEA-COMP:17342"/>
        <dbReference type="ChEBI" id="CHEBI:33019"/>
        <dbReference type="ChEBI" id="CHEBI:61557"/>
        <dbReference type="ChEBI" id="CHEBI:140395"/>
        <dbReference type="EC" id="2.7.7.48"/>
    </reaction>
</comment>
<feature type="binding site" evidence="9">
    <location>
        <position position="412"/>
    </location>
    <ligand>
        <name>Mg(2+)</name>
        <dbReference type="ChEBI" id="CHEBI:18420"/>
        <label>2</label>
    </ligand>
</feature>
<dbReference type="GO" id="GO:0000166">
    <property type="term" value="F:nucleotide binding"/>
    <property type="evidence" value="ECO:0007669"/>
    <property type="project" value="UniProtKB-KW"/>
</dbReference>
<keyword evidence="5" id="KW-0547">Nucleotide-binding</keyword>
<evidence type="ECO:0000256" key="9">
    <source>
        <dbReference type="PIRSR" id="PIRSR605093-1"/>
    </source>
</evidence>
<evidence type="ECO:0000256" key="1">
    <source>
        <dbReference type="ARBA" id="ARBA00012494"/>
    </source>
</evidence>
<dbReference type="GeneID" id="80400835"/>
<gene>
    <name evidence="12" type="primary">SRR5467091_12_3</name>
</gene>
<comment type="cofactor">
    <cofactor evidence="9">
        <name>Mg(2+)</name>
        <dbReference type="ChEBI" id="CHEBI:18420"/>
    </cofactor>
    <text evidence="9">Binds 2 Mg(2+) per subunit.</text>
</comment>
<sequence length="629" mass="70335">MKSPVVLLSSLLHDVKRLEPGVKGLDRDLHTIKVRFENEGYGFITVALPTLGKALDRGLADGKYTCPSGFSTKGALPKFLSGLLCAVFDIQTGTILDNPCIRSVKLYREITLMFKKLTYSDSREEILHKKAVSEFMACDNELSIDISSTEMDHYIVPVSRMILLGLNLFDPRTIQAKHGPGSVAESHSPNQKWRGVLSDLVKHFRDAEDFGFDTFIYESIDDGHSSRMLTKSSGDPCDTPTGIAKLISVPKSSTARRTITMEPVLKQFFQQGLNTVLRSAIDRCSVLRGCLALTSQERNQVSCLEGSRTGKIATVDLSSASDRLSLLLVEKIFASKTVFLDSLKRSRSSRVKIDESEHEMLKFAGMGNATTFPVQSITFAVLAICSILSYDKLRPSYKNVKRASRLLRVFGDDITIPTQYVASLDTWLTFYGLKINHKKSFSTGFFRESCGVDAFHGRDVSPLYVQYLPGLLQSKSDLVPHLVSVSNRLWDRCLYESSNSVRHMVEDLVGPLPLCSKYSGGLGWHSRVDTNIAHKWDGKLQQFVFRTLIVKGTRSDDPLDGRAALLKSLISLEARCNIDPLDQVQERNVPQDPRQVRHATVPDKRNLQSSPKRFRNRLRRGWLPARAGI</sequence>
<evidence type="ECO:0000256" key="5">
    <source>
        <dbReference type="ARBA" id="ARBA00022741"/>
    </source>
</evidence>
<dbReference type="KEGG" id="vg:80400835"/>
<evidence type="ECO:0000256" key="7">
    <source>
        <dbReference type="ARBA" id="ARBA00030248"/>
    </source>
</evidence>
<reference evidence="12" key="1">
    <citation type="submission" date="2020-09" db="EMBL/GenBank/DDBJ databases">
        <title>Leviviricetes taxonomy.</title>
        <authorList>
            <person name="Stockdale S.R."/>
            <person name="Callanan J."/>
            <person name="Adriaenssens E.M."/>
            <person name="Kuhn J.H."/>
            <person name="Rumnieks J."/>
            <person name="Shkoporov A."/>
            <person name="Draper L.A."/>
            <person name="Ross P."/>
            <person name="Hill C."/>
        </authorList>
    </citation>
    <scope>NUCLEOTIDE SEQUENCE</scope>
</reference>
<dbReference type="GO" id="GO:0039694">
    <property type="term" value="P:viral RNA genome replication"/>
    <property type="evidence" value="ECO:0007669"/>
    <property type="project" value="InterPro"/>
</dbReference>
<dbReference type="EC" id="2.7.7.48" evidence="1"/>
<dbReference type="Proteomes" id="UP000680223">
    <property type="component" value="Segment"/>
</dbReference>
<keyword evidence="9" id="KW-0460">Magnesium</keyword>
<evidence type="ECO:0000256" key="8">
    <source>
        <dbReference type="ARBA" id="ARBA00048744"/>
    </source>
</evidence>
<feature type="binding site" evidence="9">
    <location>
        <position position="413"/>
    </location>
    <ligand>
        <name>Mg(2+)</name>
        <dbReference type="ChEBI" id="CHEBI:18420"/>
        <label>2</label>
    </ligand>
</feature>
<evidence type="ECO:0000313" key="12">
    <source>
        <dbReference type="EMBL" id="DAD52494.1"/>
    </source>
</evidence>